<reference evidence="3" key="2">
    <citation type="submission" date="2025-08" db="UniProtKB">
        <authorList>
            <consortium name="RefSeq"/>
        </authorList>
    </citation>
    <scope>IDENTIFICATION</scope>
    <source>
        <tissue evidence="3">Leaf</tissue>
    </source>
</reference>
<reference evidence="2" key="1">
    <citation type="journal article" date="2021" name="Nat. Commun.">
        <title>Genomic analyses provide insights into spinach domestication and the genetic basis of agronomic traits.</title>
        <authorList>
            <person name="Cai X."/>
            <person name="Sun X."/>
            <person name="Xu C."/>
            <person name="Sun H."/>
            <person name="Wang X."/>
            <person name="Ge C."/>
            <person name="Zhang Z."/>
            <person name="Wang Q."/>
            <person name="Fei Z."/>
            <person name="Jiao C."/>
            <person name="Wang Q."/>
        </authorList>
    </citation>
    <scope>NUCLEOTIDE SEQUENCE [LARGE SCALE GENOMIC DNA]</scope>
    <source>
        <strain evidence="2">cv. Varoflay</strain>
    </source>
</reference>
<sequence length="252" mass="28488">MERLWGLKGRVHAHAWDIISNHKPSIFIILETKNGDERAKIVGKFMGFDEVLMVQPEGRRGGIWAFYNPNMASLIVHNEKTPHYSHALLKINPNLSEVLITGVYAPSTSAKRHELWPEIKSSLPPSDTPWLVLGDLNVVTTQIKKLGGGRFNSNQWEDMKMLGDTATLVDMGFQGNPYTWSNSREGFGLIRERLDHALANPTWMNTFPNTQIDKEQATTTSSNPIPARVWSLLKRIFTSSTHMVHGFLLIML</sequence>
<dbReference type="Proteomes" id="UP000813463">
    <property type="component" value="Chromosome 4"/>
</dbReference>
<dbReference type="SUPFAM" id="SSF56219">
    <property type="entry name" value="DNase I-like"/>
    <property type="match status" value="1"/>
</dbReference>
<dbReference type="RefSeq" id="XP_056683066.1">
    <property type="nucleotide sequence ID" value="XM_056827088.1"/>
</dbReference>
<dbReference type="InterPro" id="IPR005135">
    <property type="entry name" value="Endo/exonuclease/phosphatase"/>
</dbReference>
<dbReference type="Gene3D" id="3.60.10.10">
    <property type="entry name" value="Endonuclease/exonuclease/phosphatase"/>
    <property type="match status" value="1"/>
</dbReference>
<accession>A0ABM3QI82</accession>
<organism evidence="2 3">
    <name type="scientific">Spinacia oleracea</name>
    <name type="common">Spinach</name>
    <dbReference type="NCBI Taxonomy" id="3562"/>
    <lineage>
        <taxon>Eukaryota</taxon>
        <taxon>Viridiplantae</taxon>
        <taxon>Streptophyta</taxon>
        <taxon>Embryophyta</taxon>
        <taxon>Tracheophyta</taxon>
        <taxon>Spermatophyta</taxon>
        <taxon>Magnoliopsida</taxon>
        <taxon>eudicotyledons</taxon>
        <taxon>Gunneridae</taxon>
        <taxon>Pentapetalae</taxon>
        <taxon>Caryophyllales</taxon>
        <taxon>Chenopodiaceae</taxon>
        <taxon>Chenopodioideae</taxon>
        <taxon>Anserineae</taxon>
        <taxon>Spinacia</taxon>
    </lineage>
</organism>
<dbReference type="PANTHER" id="PTHR35218">
    <property type="entry name" value="RNASE H DOMAIN-CONTAINING PROTEIN"/>
    <property type="match status" value="1"/>
</dbReference>
<dbReference type="PANTHER" id="PTHR35218:SF9">
    <property type="entry name" value="ENDONUCLEASE_EXONUCLEASE_PHOSPHATASE DOMAIN-CONTAINING PROTEIN"/>
    <property type="match status" value="1"/>
</dbReference>
<dbReference type="Pfam" id="PF03372">
    <property type="entry name" value="Exo_endo_phos"/>
    <property type="match status" value="1"/>
</dbReference>
<evidence type="ECO:0000313" key="3">
    <source>
        <dbReference type="RefSeq" id="XP_056683066.1"/>
    </source>
</evidence>
<name>A0ABM3QI82_SPIOL</name>
<keyword evidence="2" id="KW-1185">Reference proteome</keyword>
<protein>
    <recommendedName>
        <fullName evidence="1">Endonuclease/exonuclease/phosphatase domain-containing protein</fullName>
    </recommendedName>
</protein>
<evidence type="ECO:0000313" key="2">
    <source>
        <dbReference type="Proteomes" id="UP000813463"/>
    </source>
</evidence>
<dbReference type="GeneID" id="130459623"/>
<evidence type="ECO:0000259" key="1">
    <source>
        <dbReference type="Pfam" id="PF03372"/>
    </source>
</evidence>
<feature type="domain" description="Endonuclease/exonuclease/phosphatase" evidence="1">
    <location>
        <begin position="16"/>
        <end position="212"/>
    </location>
</feature>
<dbReference type="InterPro" id="IPR036691">
    <property type="entry name" value="Endo/exonu/phosph_ase_sf"/>
</dbReference>
<gene>
    <name evidence="3" type="primary">LOC130459623</name>
</gene>
<proteinExistence type="predicted"/>